<dbReference type="OrthoDB" id="2963168at2759"/>
<dbReference type="Gene3D" id="3.30.420.40">
    <property type="match status" value="1"/>
</dbReference>
<evidence type="ECO:0000313" key="2">
    <source>
        <dbReference type="Proteomes" id="UP000613580"/>
    </source>
</evidence>
<proteinExistence type="predicted"/>
<keyword evidence="2" id="KW-1185">Reference proteome</keyword>
<reference evidence="1" key="1">
    <citation type="submission" date="2020-05" db="EMBL/GenBank/DDBJ databases">
        <title>Mycena genomes resolve the evolution of fungal bioluminescence.</title>
        <authorList>
            <person name="Tsai I.J."/>
        </authorList>
    </citation>
    <scope>NUCLEOTIDE SEQUENCE</scope>
    <source>
        <strain evidence="1">110903Hualien_Pintung</strain>
    </source>
</reference>
<dbReference type="PANTHER" id="PTHR14187">
    <property type="entry name" value="ALPHA KINASE/ELONGATION FACTOR 2 KINASE"/>
    <property type="match status" value="1"/>
</dbReference>
<dbReference type="CDD" id="cd10170">
    <property type="entry name" value="ASKHA_NBD_HSP70"/>
    <property type="match status" value="1"/>
</dbReference>
<organism evidence="1 2">
    <name type="scientific">Mycena chlorophos</name>
    <name type="common">Agaric fungus</name>
    <name type="synonym">Agaricus chlorophos</name>
    <dbReference type="NCBI Taxonomy" id="658473"/>
    <lineage>
        <taxon>Eukaryota</taxon>
        <taxon>Fungi</taxon>
        <taxon>Dikarya</taxon>
        <taxon>Basidiomycota</taxon>
        <taxon>Agaricomycotina</taxon>
        <taxon>Agaricomycetes</taxon>
        <taxon>Agaricomycetidae</taxon>
        <taxon>Agaricales</taxon>
        <taxon>Marasmiineae</taxon>
        <taxon>Mycenaceae</taxon>
        <taxon>Mycena</taxon>
    </lineage>
</organism>
<accession>A0A8H6VW93</accession>
<dbReference type="AlphaFoldDB" id="A0A8H6VW93"/>
<gene>
    <name evidence="1" type="ORF">HMN09_01087900</name>
</gene>
<comment type="caution">
    <text evidence="1">The sequence shown here is derived from an EMBL/GenBank/DDBJ whole genome shotgun (WGS) entry which is preliminary data.</text>
</comment>
<evidence type="ECO:0000313" key="1">
    <source>
        <dbReference type="EMBL" id="KAF7296192.1"/>
    </source>
</evidence>
<dbReference type="SUPFAM" id="SSF53067">
    <property type="entry name" value="Actin-like ATPase domain"/>
    <property type="match status" value="2"/>
</dbReference>
<dbReference type="Proteomes" id="UP000613580">
    <property type="component" value="Unassembled WGS sequence"/>
</dbReference>
<name>A0A8H6VW93_MYCCL</name>
<dbReference type="EMBL" id="JACAZE010000017">
    <property type="protein sequence ID" value="KAF7296192.1"/>
    <property type="molecule type" value="Genomic_DNA"/>
</dbReference>
<dbReference type="InterPro" id="IPR043129">
    <property type="entry name" value="ATPase_NBD"/>
</dbReference>
<dbReference type="PANTHER" id="PTHR14187:SF5">
    <property type="entry name" value="HEAT SHOCK 70 KDA PROTEIN 12A"/>
    <property type="match status" value="1"/>
</dbReference>
<sequence>MVARKPYAGTERKLILGLDLGTTFAGISYCLLDPGKIPQILPVTRFPSQPPIGGDSKVPSIVMYDGSGMARAFGAEALDEDVKQVAAREGWQQATWFKLHMQPDAITVPRADTPIPPLPRNKTATSVFSDFLGYLLKCARTYITEHYPGGDALWITLEDTTEFILTHPNGWGGSQQAMMREAAKKAGLVRGMAGRKRIHFVTEGEASLHYCILNGLASGPLDKGEGVIIVDAGGGTVDISAYHKTSNADDEVTRFGEIARAECLMFGSVFVGRSARRCIEAKLRNSRYLADAEEIAQRFDESAKLKFRDTDQFSWIKFGSLRDSDEAFGIINGQMKLPGKEVAGFFQPSIDAIIAAIRRQKARSHAHITSVCLVGGFAASEWLFSEVKRRLGEIGLDVSRPDSNVNKAVSDGAVSFYLDHFVTARVAKDTYGTDCTVSYDATDREHRARTKLTQVNLAGERCLPVGFSAILRRDVKVDETKEFRASFGRKARDVTHLMDLEVDILKYTGFELSPRWMDVDRDKYSKLCAIKADVTNAARNLRPRIGPSGVYYQSNFDVVLSFGLTELTAQLAWWEDGEEKRGEAEVIYDGGARV</sequence>
<protein>
    <submittedName>
        <fullName evidence="1">MYND-type domain-containing protein</fullName>
    </submittedName>
</protein>